<name>A0A1D7UBW3_9HYPH</name>
<protein>
    <submittedName>
        <fullName evidence="2">Uncharacterized protein</fullName>
    </submittedName>
</protein>
<sequence length="202" mass="20534">MDNPMRSLAAACVVLGLTVAAQAQSPTTRIRGEVEKVEADTLTIKTVDSASAKVALAPGYAVGGVVKASVADIKKGGFIGVGARPQADGSLLAVQVFIFPEAMRGTGEGHRPWSVLPESTMTNATVAETVTRVDGANIVLSYPGGEQKVTITADANIIMAAPAQVSDLAAGAQVALTANRQPDGSLVTSRITIAKAGAQLPL</sequence>
<evidence type="ECO:0000256" key="1">
    <source>
        <dbReference type="SAM" id="SignalP"/>
    </source>
</evidence>
<dbReference type="AlphaFoldDB" id="A0A1D7UBW3"/>
<proteinExistence type="predicted"/>
<keyword evidence="1" id="KW-0732">Signal</keyword>
<keyword evidence="3" id="KW-1185">Reference proteome</keyword>
<feature type="signal peptide" evidence="1">
    <location>
        <begin position="1"/>
        <end position="23"/>
    </location>
</feature>
<feature type="chain" id="PRO_5009100147" evidence="1">
    <location>
        <begin position="24"/>
        <end position="202"/>
    </location>
</feature>
<evidence type="ECO:0000313" key="2">
    <source>
        <dbReference type="EMBL" id="AOO84814.1"/>
    </source>
</evidence>
<reference evidence="2 3" key="1">
    <citation type="journal article" date="2015" name="Antonie Van Leeuwenhoek">
        <title>Bosea vaviloviae sp. nov., a new species of slow-growing rhizobia isolated from nodules of the relict species Vavilovia formosa (Stev.) Fed.</title>
        <authorList>
            <person name="Safronova V.I."/>
            <person name="Kuznetsova I.G."/>
            <person name="Sazanova A.L."/>
            <person name="Kimeklis A.K."/>
            <person name="Belimov A.A."/>
            <person name="Andronov E.E."/>
            <person name="Pinaev A.G."/>
            <person name="Chizhevskaya E.P."/>
            <person name="Pukhaev A.R."/>
            <person name="Popov K.P."/>
            <person name="Willems A."/>
            <person name="Tikhonovich I.A."/>
        </authorList>
    </citation>
    <scope>NUCLEOTIDE SEQUENCE [LARGE SCALE GENOMIC DNA]</scope>
    <source>
        <strain evidence="2 3">Vaf18</strain>
    </source>
</reference>
<evidence type="ECO:0000313" key="3">
    <source>
        <dbReference type="Proteomes" id="UP000094969"/>
    </source>
</evidence>
<gene>
    <name evidence="2" type="ORF">BHK69_26900</name>
</gene>
<dbReference type="STRING" id="1526658.BHK69_26900"/>
<dbReference type="EMBL" id="CP017147">
    <property type="protein sequence ID" value="AOO84814.1"/>
    <property type="molecule type" value="Genomic_DNA"/>
</dbReference>
<dbReference type="KEGG" id="bvv:BHK69_26900"/>
<accession>A0A1D7UBW3</accession>
<organism evidence="2 3">
    <name type="scientific">Bosea vaviloviae</name>
    <dbReference type="NCBI Taxonomy" id="1526658"/>
    <lineage>
        <taxon>Bacteria</taxon>
        <taxon>Pseudomonadati</taxon>
        <taxon>Pseudomonadota</taxon>
        <taxon>Alphaproteobacteria</taxon>
        <taxon>Hyphomicrobiales</taxon>
        <taxon>Boseaceae</taxon>
        <taxon>Bosea</taxon>
    </lineage>
</organism>
<dbReference type="Proteomes" id="UP000094969">
    <property type="component" value="Chromosome"/>
</dbReference>